<evidence type="ECO:0000313" key="3">
    <source>
        <dbReference type="EMBL" id="MCB5409202.1"/>
    </source>
</evidence>
<evidence type="ECO:0000313" key="4">
    <source>
        <dbReference type="Proteomes" id="UP001198571"/>
    </source>
</evidence>
<evidence type="ECO:0000259" key="2">
    <source>
        <dbReference type="PROSITE" id="PS50234"/>
    </source>
</evidence>
<keyword evidence="4" id="KW-1185">Reference proteome</keyword>
<dbReference type="InterPro" id="IPR002035">
    <property type="entry name" value="VWF_A"/>
</dbReference>
<reference evidence="3 4" key="1">
    <citation type="submission" date="2020-07" db="EMBL/GenBank/DDBJ databases">
        <title>Pseudogemmobacter sp. nov., isolated from poultry manure in Taiwan.</title>
        <authorList>
            <person name="Lin S.-Y."/>
            <person name="Tang Y.-S."/>
            <person name="Young C.-C."/>
        </authorList>
    </citation>
    <scope>NUCLEOTIDE SEQUENCE [LARGE SCALE GENOMIC DNA]</scope>
    <source>
        <strain evidence="3 4">CC-YST710</strain>
    </source>
</reference>
<dbReference type="PROSITE" id="PS50234">
    <property type="entry name" value="VWFA"/>
    <property type="match status" value="1"/>
</dbReference>
<feature type="transmembrane region" description="Helical" evidence="1">
    <location>
        <begin position="292"/>
        <end position="314"/>
    </location>
</feature>
<keyword evidence="1" id="KW-1133">Transmembrane helix</keyword>
<evidence type="ECO:0000256" key="1">
    <source>
        <dbReference type="SAM" id="Phobius"/>
    </source>
</evidence>
<dbReference type="SUPFAM" id="SSF53300">
    <property type="entry name" value="vWA-like"/>
    <property type="match status" value="1"/>
</dbReference>
<keyword evidence="1" id="KW-0472">Membrane</keyword>
<dbReference type="InterPro" id="IPR050768">
    <property type="entry name" value="UPF0353/GerABKA_families"/>
</dbReference>
<sequence length="320" mass="33320">MISFAFLPALLLLPLPLVMLLLPPRAAAEGAMRLPEAIALSARPAAAPGQSLGLIAFWLGWALLCLALAGPQSIALYPDRSASGRDILIALDMSGSMETEDFALDGQTVTRLAAVKRVAESFIRARRGDRMGLILFADHAYVAAPLTHDLEAVARGLGEAQIGIAGRSTNLSGGLGLAIKRMQASTATSKAIILLSDGRDTAGRVDLGEVARLGAGLGLKIYTVALGPEDLESRPAARDAVDLAALRSIAEGSGGEVFRVRSLEDLQAMAAEMDRLEPNPSSRPPVAEAQTLWPWPAALALLCLIAGGLAPLAARAEGGR</sequence>
<accession>A0ABS8CIG9</accession>
<dbReference type="InterPro" id="IPR036465">
    <property type="entry name" value="vWFA_dom_sf"/>
</dbReference>
<protein>
    <submittedName>
        <fullName evidence="3">VWA domain-containing protein</fullName>
    </submittedName>
</protein>
<feature type="transmembrane region" description="Helical" evidence="1">
    <location>
        <begin position="51"/>
        <end position="70"/>
    </location>
</feature>
<dbReference type="SMART" id="SM00327">
    <property type="entry name" value="VWA"/>
    <property type="match status" value="1"/>
</dbReference>
<dbReference type="Pfam" id="PF13519">
    <property type="entry name" value="VWA_2"/>
    <property type="match status" value="1"/>
</dbReference>
<dbReference type="RefSeq" id="WP_226934105.1">
    <property type="nucleotide sequence ID" value="NZ_JACDXX010000003.1"/>
</dbReference>
<dbReference type="PANTHER" id="PTHR22550:SF18">
    <property type="entry name" value="VWFA DOMAIN-CONTAINING PROTEIN"/>
    <property type="match status" value="1"/>
</dbReference>
<proteinExistence type="predicted"/>
<feature type="domain" description="VWFA" evidence="2">
    <location>
        <begin position="86"/>
        <end position="273"/>
    </location>
</feature>
<keyword evidence="1" id="KW-0812">Transmembrane</keyword>
<dbReference type="EMBL" id="JACDXX010000003">
    <property type="protein sequence ID" value="MCB5409202.1"/>
    <property type="molecule type" value="Genomic_DNA"/>
</dbReference>
<dbReference type="Proteomes" id="UP001198571">
    <property type="component" value="Unassembled WGS sequence"/>
</dbReference>
<dbReference type="PANTHER" id="PTHR22550">
    <property type="entry name" value="SPORE GERMINATION PROTEIN"/>
    <property type="match status" value="1"/>
</dbReference>
<dbReference type="Gene3D" id="3.40.50.410">
    <property type="entry name" value="von Willebrand factor, type A domain"/>
    <property type="match status" value="1"/>
</dbReference>
<comment type="caution">
    <text evidence="3">The sequence shown here is derived from an EMBL/GenBank/DDBJ whole genome shotgun (WGS) entry which is preliminary data.</text>
</comment>
<name>A0ABS8CIG9_9RHOB</name>
<organism evidence="3 4">
    <name type="scientific">Pseudogemmobacter faecipullorum</name>
    <dbReference type="NCBI Taxonomy" id="2755041"/>
    <lineage>
        <taxon>Bacteria</taxon>
        <taxon>Pseudomonadati</taxon>
        <taxon>Pseudomonadota</taxon>
        <taxon>Alphaproteobacteria</taxon>
        <taxon>Rhodobacterales</taxon>
        <taxon>Paracoccaceae</taxon>
        <taxon>Pseudogemmobacter</taxon>
    </lineage>
</organism>
<gene>
    <name evidence="3" type="ORF">H0485_04160</name>
</gene>